<comment type="caution">
    <text evidence="2">The sequence shown here is derived from an EMBL/GenBank/DDBJ whole genome shotgun (WGS) entry which is preliminary data.</text>
</comment>
<dbReference type="AlphaFoldDB" id="A0A179RZT2"/>
<sequence length="196" mass="20672">MGGEQARQGGVRHRGAHGVAVGRAVHPVDPRAQAHIDQGAVDAEEQLELVRRQGLGLGARQAGFRPHVGQHQNKAPTCQYRAVGHPVATMVAEGLVDLGAARLGLDPLGVRERDVIPYDAYPCAGVSGIERETLSHQAALARPKEMMGYDSLRAEQSALREQGIHRGIGLAAFIEITNPSAAFDGVGGARISSQDG</sequence>
<dbReference type="SUPFAM" id="SSF56003">
    <property type="entry name" value="Molybdenum cofactor-binding domain"/>
    <property type="match status" value="1"/>
</dbReference>
<evidence type="ECO:0000259" key="1">
    <source>
        <dbReference type="Pfam" id="PF02738"/>
    </source>
</evidence>
<dbReference type="Gene3D" id="3.30.365.10">
    <property type="entry name" value="Aldehyde oxidase/xanthine dehydrogenase, molybdopterin binding domain"/>
    <property type="match status" value="1"/>
</dbReference>
<protein>
    <recommendedName>
        <fullName evidence="1">Aldehyde oxidase/xanthine dehydrogenase first molybdopterin binding domain-containing protein</fullName>
    </recommendedName>
</protein>
<evidence type="ECO:0000313" key="2">
    <source>
        <dbReference type="EMBL" id="OAS18094.1"/>
    </source>
</evidence>
<organism evidence="2 3">
    <name type="scientific">Methylobacterium platani</name>
    <dbReference type="NCBI Taxonomy" id="427683"/>
    <lineage>
        <taxon>Bacteria</taxon>
        <taxon>Pseudomonadati</taxon>
        <taxon>Pseudomonadota</taxon>
        <taxon>Alphaproteobacteria</taxon>
        <taxon>Hyphomicrobiales</taxon>
        <taxon>Methylobacteriaceae</taxon>
        <taxon>Methylobacterium</taxon>
    </lineage>
</organism>
<dbReference type="Pfam" id="PF02738">
    <property type="entry name" value="MoCoBD_1"/>
    <property type="match status" value="1"/>
</dbReference>
<proteinExistence type="predicted"/>
<accession>A0A179RZT2</accession>
<reference evidence="2 3" key="1">
    <citation type="submission" date="2016-04" db="EMBL/GenBank/DDBJ databases">
        <authorList>
            <person name="Evans L.H."/>
            <person name="Alamgir A."/>
            <person name="Owens N."/>
            <person name="Weber N.D."/>
            <person name="Virtaneva K."/>
            <person name="Barbian K."/>
            <person name="Babar A."/>
            <person name="Rosenke K."/>
        </authorList>
    </citation>
    <scope>NUCLEOTIDE SEQUENCE [LARGE SCALE GENOMIC DNA]</scope>
    <source>
        <strain evidence="2 3">PMB02</strain>
    </source>
</reference>
<dbReference type="InterPro" id="IPR037165">
    <property type="entry name" value="AldOxase/xan_DH_Mopterin-bd_sf"/>
</dbReference>
<dbReference type="STRING" id="427683.A5481_27150"/>
<name>A0A179RZT2_9HYPH</name>
<dbReference type="Proteomes" id="UP000078316">
    <property type="component" value="Unassembled WGS sequence"/>
</dbReference>
<dbReference type="EMBL" id="LWHQ01000064">
    <property type="protein sequence ID" value="OAS18094.1"/>
    <property type="molecule type" value="Genomic_DNA"/>
</dbReference>
<dbReference type="InterPro" id="IPR008274">
    <property type="entry name" value="AldOxase/xan_DH_MoCoBD1"/>
</dbReference>
<feature type="domain" description="Aldehyde oxidase/xanthine dehydrogenase first molybdopterin binding" evidence="1">
    <location>
        <begin position="72"/>
        <end position="113"/>
    </location>
</feature>
<gene>
    <name evidence="2" type="ORF">A5481_27150</name>
</gene>
<dbReference type="GO" id="GO:0016491">
    <property type="term" value="F:oxidoreductase activity"/>
    <property type="evidence" value="ECO:0007669"/>
    <property type="project" value="InterPro"/>
</dbReference>
<evidence type="ECO:0000313" key="3">
    <source>
        <dbReference type="Proteomes" id="UP000078316"/>
    </source>
</evidence>